<dbReference type="Proteomes" id="UP000794436">
    <property type="component" value="Unassembled WGS sequence"/>
</dbReference>
<reference evidence="3" key="1">
    <citation type="submission" date="2019-03" db="EMBL/GenBank/DDBJ databases">
        <title>Long read genome sequence of the mycoparasitic Pythium oligandrum ATCC 38472 isolated from sugarbeet rhizosphere.</title>
        <authorList>
            <person name="Gaulin E."/>
        </authorList>
    </citation>
    <scope>NUCLEOTIDE SEQUENCE</scope>
    <source>
        <strain evidence="3">ATCC 38472_TT</strain>
    </source>
</reference>
<comment type="caution">
    <text evidence="3">The sequence shown here is derived from an EMBL/GenBank/DDBJ whole genome shotgun (WGS) entry which is preliminary data.</text>
</comment>
<dbReference type="AlphaFoldDB" id="A0A8K1CL15"/>
<evidence type="ECO:0000313" key="4">
    <source>
        <dbReference type="Proteomes" id="UP000794436"/>
    </source>
</evidence>
<keyword evidence="2" id="KW-0472">Membrane</keyword>
<organism evidence="3 4">
    <name type="scientific">Pythium oligandrum</name>
    <name type="common">Mycoparasitic fungus</name>
    <dbReference type="NCBI Taxonomy" id="41045"/>
    <lineage>
        <taxon>Eukaryota</taxon>
        <taxon>Sar</taxon>
        <taxon>Stramenopiles</taxon>
        <taxon>Oomycota</taxon>
        <taxon>Peronosporomycetes</taxon>
        <taxon>Pythiales</taxon>
        <taxon>Pythiaceae</taxon>
        <taxon>Pythium</taxon>
    </lineage>
</organism>
<keyword evidence="2" id="KW-1133">Transmembrane helix</keyword>
<protein>
    <submittedName>
        <fullName evidence="3">Uncharacterized protein</fullName>
    </submittedName>
</protein>
<sequence>MEERVLNMQRRELVSYEGHVTTKGSVVDVLRLWKKGSCTYYPAQRLDDSCLTPRSCFDCLNTYIEGEEEGCMIDEAGKCVSKKYYNPELDYQRVEICNSTSVPDGGPVQFTAPNVTYCDLTDPVCAYCRESVFTDPYCIQTVSEKSRFCIGSGGCVCTSVCESKVYEDNVGGAKCIGDALTYKDSKSNMAALQEEAEHKGKGPWVVLSVVLGCLVLVLAIAVVVYRRRSRSSSPTDAASASEPEGVSPPPSGPDRSLNLFGWQAMRQNLIDKEQAELNDPGTMTHVTPYVQFADMVASAPDAEIVPMAFAASAPDHSSHLSLAASAPEANFSLDALLPSAPSFDDESISDTDELDML</sequence>
<keyword evidence="2" id="KW-0812">Transmembrane</keyword>
<evidence type="ECO:0000313" key="3">
    <source>
        <dbReference type="EMBL" id="TMW65215.1"/>
    </source>
</evidence>
<dbReference type="EMBL" id="SPLM01000038">
    <property type="protein sequence ID" value="TMW65215.1"/>
    <property type="molecule type" value="Genomic_DNA"/>
</dbReference>
<evidence type="ECO:0000256" key="1">
    <source>
        <dbReference type="SAM" id="MobiDB-lite"/>
    </source>
</evidence>
<feature type="region of interest" description="Disordered" evidence="1">
    <location>
        <begin position="232"/>
        <end position="258"/>
    </location>
</feature>
<feature type="transmembrane region" description="Helical" evidence="2">
    <location>
        <begin position="204"/>
        <end position="225"/>
    </location>
</feature>
<proteinExistence type="predicted"/>
<accession>A0A8K1CL15</accession>
<keyword evidence="4" id="KW-1185">Reference proteome</keyword>
<dbReference type="OrthoDB" id="118200at2759"/>
<evidence type="ECO:0000256" key="2">
    <source>
        <dbReference type="SAM" id="Phobius"/>
    </source>
</evidence>
<gene>
    <name evidence="3" type="ORF">Poli38472_009382</name>
</gene>
<feature type="compositionally biased region" description="Low complexity" evidence="1">
    <location>
        <begin position="232"/>
        <end position="245"/>
    </location>
</feature>
<name>A0A8K1CL15_PYTOL</name>